<name>A0A0M6Y4B4_9HYPH</name>
<dbReference type="OrthoDB" id="9791851at2"/>
<accession>A0A0M6Y4B4</accession>
<dbReference type="InterPro" id="IPR010364">
    <property type="entry name" value="Uncharacterised_IM_CreD"/>
</dbReference>
<dbReference type="EMBL" id="CXST01000002">
    <property type="protein sequence ID" value="CTQ44383.1"/>
    <property type="molecule type" value="Genomic_DNA"/>
</dbReference>
<dbReference type="RefSeq" id="WP_055657179.1">
    <property type="nucleotide sequence ID" value="NZ_CXST01000002.1"/>
</dbReference>
<feature type="transmembrane region" description="Helical" evidence="2">
    <location>
        <begin position="342"/>
        <end position="360"/>
    </location>
</feature>
<proteinExistence type="predicted"/>
<dbReference type="PANTHER" id="PTHR30092">
    <property type="entry name" value="INNER MEMBRANE PROTEIN CRED"/>
    <property type="match status" value="1"/>
</dbReference>
<feature type="compositionally biased region" description="Polar residues" evidence="1">
    <location>
        <begin position="10"/>
        <end position="23"/>
    </location>
</feature>
<protein>
    <submittedName>
        <fullName evidence="3">Inner membrane protein CreD</fullName>
    </submittedName>
</protein>
<evidence type="ECO:0000256" key="2">
    <source>
        <dbReference type="SAM" id="Phobius"/>
    </source>
</evidence>
<feature type="transmembrane region" description="Helical" evidence="2">
    <location>
        <begin position="372"/>
        <end position="391"/>
    </location>
</feature>
<feature type="transmembrane region" description="Helical" evidence="2">
    <location>
        <begin position="397"/>
        <end position="416"/>
    </location>
</feature>
<gene>
    <name evidence="3" type="primary">creD</name>
    <name evidence="3" type="ORF">LAL4801_02826</name>
</gene>
<dbReference type="PIRSF" id="PIRSF004548">
    <property type="entry name" value="CreD"/>
    <property type="match status" value="1"/>
</dbReference>
<dbReference type="Pfam" id="PF06123">
    <property type="entry name" value="CreD"/>
    <property type="match status" value="1"/>
</dbReference>
<keyword evidence="2" id="KW-0472">Membrane</keyword>
<sequence>MTSDTENDTVEQPQERPQFSQPRSPREQPVRRTSFLGSPAVKFVIIGVLTVMLLVPSLFVWVLVEERAERARDVAQDIARSWGGIQEINGPYLVVPFSETFTVSTGENAKTEIRWHTAILFPEKLDVRGEISVQERRKSIYSLPVYHGSVTLKGRFAATSSENFQPQFGGQIDIAGDKAVLVVGIGDIAALKSEVALVLNNSGSVPFEPGLGPLTMEPIRRSVATINASGINAPVAAGLWRNGFSFDIPMQLNGSTAFYVAPAGQTTSVSLQSDWPHPGFTGAFLPEAREIGDAGFNASWTIPYLARGIPKLVLGPQMPLQNKVLGVQFVEPVNFYQTISRSLKYAVCFISLTFLAVFVLEMRSGWRVHWIQYGLVGLSLIVFYVMLLAFAEHVGYGLAYLVAAAAATLLNALYIGTSLKSRLAGSVMLAVLAAIFGVLYALMQEQDYALLIGSMIGFLSLAVTMFATQRIDWSGQQQAGTRPQAEAV</sequence>
<feature type="transmembrane region" description="Helical" evidence="2">
    <location>
        <begin position="40"/>
        <end position="64"/>
    </location>
</feature>
<dbReference type="PANTHER" id="PTHR30092:SF0">
    <property type="entry name" value="INNER MEMBRANE PROTEIN CRED"/>
    <property type="match status" value="1"/>
</dbReference>
<dbReference type="Proteomes" id="UP000048926">
    <property type="component" value="Unassembled WGS sequence"/>
</dbReference>
<dbReference type="STRING" id="187304.B0E33_09135"/>
<dbReference type="GO" id="GO:0005886">
    <property type="term" value="C:plasma membrane"/>
    <property type="evidence" value="ECO:0007669"/>
    <property type="project" value="TreeGrafter"/>
</dbReference>
<dbReference type="AlphaFoldDB" id="A0A0M6Y4B4"/>
<evidence type="ECO:0000256" key="1">
    <source>
        <dbReference type="SAM" id="MobiDB-lite"/>
    </source>
</evidence>
<dbReference type="NCBIfam" id="NF008712">
    <property type="entry name" value="PRK11715.1-1"/>
    <property type="match status" value="1"/>
</dbReference>
<evidence type="ECO:0000313" key="3">
    <source>
        <dbReference type="EMBL" id="CTQ44383.1"/>
    </source>
</evidence>
<feature type="transmembrane region" description="Helical" evidence="2">
    <location>
        <begin position="448"/>
        <end position="468"/>
    </location>
</feature>
<keyword evidence="4" id="KW-1185">Reference proteome</keyword>
<keyword evidence="2" id="KW-1133">Transmembrane helix</keyword>
<feature type="region of interest" description="Disordered" evidence="1">
    <location>
        <begin position="1"/>
        <end position="31"/>
    </location>
</feature>
<evidence type="ECO:0000313" key="4">
    <source>
        <dbReference type="Proteomes" id="UP000048926"/>
    </source>
</evidence>
<feature type="transmembrane region" description="Helical" evidence="2">
    <location>
        <begin position="423"/>
        <end position="442"/>
    </location>
</feature>
<keyword evidence="2" id="KW-0812">Transmembrane</keyword>
<reference evidence="4" key="1">
    <citation type="submission" date="2015-07" db="EMBL/GenBank/DDBJ databases">
        <authorList>
            <person name="Rodrigo-Torres Lidia"/>
            <person name="Arahal R.David."/>
        </authorList>
    </citation>
    <scope>NUCLEOTIDE SEQUENCE [LARGE SCALE GENOMIC DNA]</scope>
    <source>
        <strain evidence="4">CECT 4801</strain>
    </source>
</reference>
<organism evidence="3 4">
    <name type="scientific">Roseibium aggregatum</name>
    <dbReference type="NCBI Taxonomy" id="187304"/>
    <lineage>
        <taxon>Bacteria</taxon>
        <taxon>Pseudomonadati</taxon>
        <taxon>Pseudomonadota</taxon>
        <taxon>Alphaproteobacteria</taxon>
        <taxon>Hyphomicrobiales</taxon>
        <taxon>Stappiaceae</taxon>
        <taxon>Roseibium</taxon>
    </lineage>
</organism>